<dbReference type="EMBL" id="GL996527">
    <property type="protein sequence ID" value="EGV62228.1"/>
    <property type="molecule type" value="Genomic_DNA"/>
</dbReference>
<accession>G3BBS8</accession>
<dbReference type="OrthoDB" id="9975114at2759"/>
<feature type="domain" description="PWWP" evidence="1">
    <location>
        <begin position="14"/>
        <end position="56"/>
    </location>
</feature>
<dbReference type="Proteomes" id="UP000000707">
    <property type="component" value="Unassembled WGS sequence"/>
</dbReference>
<keyword evidence="3" id="KW-1185">Reference proteome</keyword>
<gene>
    <name evidence="2" type="ORF">CANTEDRAFT_136162</name>
</gene>
<evidence type="ECO:0000313" key="2">
    <source>
        <dbReference type="EMBL" id="EGV62228.1"/>
    </source>
</evidence>
<dbReference type="InterPro" id="IPR000313">
    <property type="entry name" value="PWWP_dom"/>
</dbReference>
<evidence type="ECO:0000259" key="1">
    <source>
        <dbReference type="Pfam" id="PF00855"/>
    </source>
</evidence>
<dbReference type="HOGENOM" id="CLU_3001930_0_0_1"/>
<dbReference type="Pfam" id="PF00855">
    <property type="entry name" value="PWWP"/>
    <property type="match status" value="1"/>
</dbReference>
<organism evidence="3">
    <name type="scientific">Candida tenuis (strain ATCC 10573 / BCRC 21748 / CBS 615 / JCM 9827 / NBRC 10315 / NRRL Y-1498 / VKM Y-70)</name>
    <name type="common">Yeast</name>
    <name type="synonym">Yamadazyma tenuis</name>
    <dbReference type="NCBI Taxonomy" id="590646"/>
    <lineage>
        <taxon>Eukaryota</taxon>
        <taxon>Fungi</taxon>
        <taxon>Dikarya</taxon>
        <taxon>Ascomycota</taxon>
        <taxon>Saccharomycotina</taxon>
        <taxon>Pichiomycetes</taxon>
        <taxon>Debaryomycetaceae</taxon>
        <taxon>Yamadazyma</taxon>
    </lineage>
</organism>
<dbReference type="Gene3D" id="2.30.30.140">
    <property type="match status" value="1"/>
</dbReference>
<reference evidence="2 3" key="1">
    <citation type="journal article" date="2011" name="Proc. Natl. Acad. Sci. U.S.A.">
        <title>Comparative genomics of xylose-fermenting fungi for enhanced biofuel production.</title>
        <authorList>
            <person name="Wohlbach D.J."/>
            <person name="Kuo A."/>
            <person name="Sato T.K."/>
            <person name="Potts K.M."/>
            <person name="Salamov A.A."/>
            <person name="LaButti K.M."/>
            <person name="Sun H."/>
            <person name="Clum A."/>
            <person name="Pangilinan J.L."/>
            <person name="Lindquist E.A."/>
            <person name="Lucas S."/>
            <person name="Lapidus A."/>
            <person name="Jin M."/>
            <person name="Gunawan C."/>
            <person name="Balan V."/>
            <person name="Dale B.E."/>
            <person name="Jeffries T.W."/>
            <person name="Zinkel R."/>
            <person name="Barry K.W."/>
            <person name="Grigoriev I.V."/>
            <person name="Gasch A.P."/>
        </authorList>
    </citation>
    <scope>NUCLEOTIDE SEQUENCE [LARGE SCALE GENOMIC DNA]</scope>
    <source>
        <strain evidence="3">ATCC 10573 / BCRC 21748 / CBS 615 / JCM 9827 / NBRC 10315 / NRRL Y-1498 / VKM Y-70</strain>
    </source>
</reference>
<evidence type="ECO:0000313" key="3">
    <source>
        <dbReference type="Proteomes" id="UP000000707"/>
    </source>
</evidence>
<sequence length="57" mass="6508">MPPKNSRKLAFKPKDLVLAKMHGFPAWPSFVMPTGMIPESIFEVKKKTTEFCVIFIP</sequence>
<dbReference type="SUPFAM" id="SSF63748">
    <property type="entry name" value="Tudor/PWWP/MBT"/>
    <property type="match status" value="1"/>
</dbReference>
<name>G3BBS8_CANTC</name>
<proteinExistence type="predicted"/>
<protein>
    <recommendedName>
        <fullName evidence="1">PWWP domain-containing protein</fullName>
    </recommendedName>
</protein>
<dbReference type="AlphaFoldDB" id="G3BBS8"/>
<feature type="non-terminal residue" evidence="2">
    <location>
        <position position="57"/>
    </location>
</feature>